<accession>A0A0E9MKL2</accession>
<keyword evidence="1" id="KW-0472">Membrane</keyword>
<dbReference type="InterPro" id="IPR013424">
    <property type="entry name" value="Ice-binding_C"/>
</dbReference>
<dbReference type="OrthoDB" id="7572621at2"/>
<evidence type="ECO:0000259" key="3">
    <source>
        <dbReference type="Pfam" id="PF07589"/>
    </source>
</evidence>
<dbReference type="STRING" id="1219043.SCH01S_03_00480"/>
<evidence type="ECO:0000256" key="1">
    <source>
        <dbReference type="SAM" id="Phobius"/>
    </source>
</evidence>
<dbReference type="Proteomes" id="UP000033202">
    <property type="component" value="Unassembled WGS sequence"/>
</dbReference>
<feature type="signal peptide" evidence="2">
    <location>
        <begin position="1"/>
        <end position="22"/>
    </location>
</feature>
<feature type="chain" id="PRO_5002429106" description="Ice-binding protein C-terminal domain-containing protein" evidence="2">
    <location>
        <begin position="23"/>
        <end position="179"/>
    </location>
</feature>
<feature type="domain" description="Ice-binding protein C-terminal" evidence="3">
    <location>
        <begin position="147"/>
        <end position="171"/>
    </location>
</feature>
<dbReference type="NCBIfam" id="TIGR02595">
    <property type="entry name" value="PEP_CTERM"/>
    <property type="match status" value="1"/>
</dbReference>
<protein>
    <recommendedName>
        <fullName evidence="3">Ice-binding protein C-terminal domain-containing protein</fullName>
    </recommendedName>
</protein>
<dbReference type="Pfam" id="PF07589">
    <property type="entry name" value="PEP-CTERM"/>
    <property type="match status" value="1"/>
</dbReference>
<keyword evidence="1" id="KW-0812">Transmembrane</keyword>
<name>A0A0E9MKL2_9SPHN</name>
<evidence type="ECO:0000313" key="5">
    <source>
        <dbReference type="Proteomes" id="UP000033202"/>
    </source>
</evidence>
<dbReference type="AlphaFoldDB" id="A0A0E9MKL2"/>
<dbReference type="EMBL" id="BBWU01000003">
    <property type="protein sequence ID" value="GAO38074.1"/>
    <property type="molecule type" value="Genomic_DNA"/>
</dbReference>
<reference evidence="4 5" key="1">
    <citation type="submission" date="2015-04" db="EMBL/GenBank/DDBJ databases">
        <title>Whole genome shotgun sequence of Sphingomonas changbaiensis NBRC 104936.</title>
        <authorList>
            <person name="Katano-Makiyama Y."/>
            <person name="Hosoyama A."/>
            <person name="Hashimoto M."/>
            <person name="Noguchi M."/>
            <person name="Tsuchikane K."/>
            <person name="Ohji S."/>
            <person name="Yamazoe A."/>
            <person name="Ichikawa N."/>
            <person name="Kimura A."/>
            <person name="Fujita N."/>
        </authorList>
    </citation>
    <scope>NUCLEOTIDE SEQUENCE [LARGE SCALE GENOMIC DNA]</scope>
    <source>
        <strain evidence="4 5">NBRC 104936</strain>
    </source>
</reference>
<evidence type="ECO:0000313" key="4">
    <source>
        <dbReference type="EMBL" id="GAO38074.1"/>
    </source>
</evidence>
<keyword evidence="1" id="KW-1133">Transmembrane helix</keyword>
<sequence>MKYLLRLLAAAASLAGAQQAPAATVTKHFSITALGFEASAPVAAVTGKFSYTYNDQAFLTPPAAVGLSDFNLPGAGTPLFSFNKGNDVLVTGTNIGLVSFTVSPAVPGFGFFLQHPGGTPLINSFVYSLGTGAIYHSSRVNIVDLDAVPEPATWALMLAGFGLVGGLIRRRSTARRVFA</sequence>
<dbReference type="NCBIfam" id="NF035944">
    <property type="entry name" value="PEPxxWA-CTERM"/>
    <property type="match status" value="1"/>
</dbReference>
<keyword evidence="5" id="KW-1185">Reference proteome</keyword>
<organism evidence="4 5">
    <name type="scientific">Sphingomonas changbaiensis NBRC 104936</name>
    <dbReference type="NCBI Taxonomy" id="1219043"/>
    <lineage>
        <taxon>Bacteria</taxon>
        <taxon>Pseudomonadati</taxon>
        <taxon>Pseudomonadota</taxon>
        <taxon>Alphaproteobacteria</taxon>
        <taxon>Sphingomonadales</taxon>
        <taxon>Sphingomonadaceae</taxon>
        <taxon>Sphingomonas</taxon>
    </lineage>
</organism>
<evidence type="ECO:0000256" key="2">
    <source>
        <dbReference type="SAM" id="SignalP"/>
    </source>
</evidence>
<keyword evidence="2" id="KW-0732">Signal</keyword>
<proteinExistence type="predicted"/>
<comment type="caution">
    <text evidence="4">The sequence shown here is derived from an EMBL/GenBank/DDBJ whole genome shotgun (WGS) entry which is preliminary data.</text>
</comment>
<feature type="transmembrane region" description="Helical" evidence="1">
    <location>
        <begin position="151"/>
        <end position="168"/>
    </location>
</feature>
<gene>
    <name evidence="4" type="ORF">SCH01S_03_00480</name>
</gene>